<sequence>MNALTRQLVAREFHQHRAMLLVATLVGLGSLVVAAGGPVAFNVGFLVWLTALIALGVLLAMFGITGERKERALLFVLSLPISPAGYVRAKLLGLLLCFLGPWALLSSGALALVLLAPGIADGLLPYGVLLCVYLLLNFTLVLCATFHVRSEGAMGGVIIVTNMGVSLFMMGATQLPGLSAHMAASAPVWNETFWLALALELGATALALSLPLLVAARRRDLQGL</sequence>
<dbReference type="EMBL" id="JBDPZD010000001">
    <property type="protein sequence ID" value="MEO3690674.1"/>
    <property type="molecule type" value="Genomic_DNA"/>
</dbReference>
<comment type="caution">
    <text evidence="2">The sequence shown here is derived from an EMBL/GenBank/DDBJ whole genome shotgun (WGS) entry which is preliminary data.</text>
</comment>
<keyword evidence="1" id="KW-0812">Transmembrane</keyword>
<organism evidence="2 3">
    <name type="scientific">Roseateles paludis</name>
    <dbReference type="NCBI Taxonomy" id="3145238"/>
    <lineage>
        <taxon>Bacteria</taxon>
        <taxon>Pseudomonadati</taxon>
        <taxon>Pseudomonadota</taxon>
        <taxon>Betaproteobacteria</taxon>
        <taxon>Burkholderiales</taxon>
        <taxon>Sphaerotilaceae</taxon>
        <taxon>Roseateles</taxon>
    </lineage>
</organism>
<evidence type="ECO:0000256" key="1">
    <source>
        <dbReference type="SAM" id="Phobius"/>
    </source>
</evidence>
<keyword evidence="1" id="KW-0472">Membrane</keyword>
<feature type="transmembrane region" description="Helical" evidence="1">
    <location>
        <begin position="153"/>
        <end position="173"/>
    </location>
</feature>
<accession>A0ABV0FXL8</accession>
<feature type="transmembrane region" description="Helical" evidence="1">
    <location>
        <begin position="91"/>
        <end position="117"/>
    </location>
</feature>
<keyword evidence="3" id="KW-1185">Reference proteome</keyword>
<evidence type="ECO:0000313" key="2">
    <source>
        <dbReference type="EMBL" id="MEO3690674.1"/>
    </source>
</evidence>
<proteinExistence type="predicted"/>
<feature type="transmembrane region" description="Helical" evidence="1">
    <location>
        <begin position="20"/>
        <end position="39"/>
    </location>
</feature>
<feature type="transmembrane region" description="Helical" evidence="1">
    <location>
        <begin position="193"/>
        <end position="216"/>
    </location>
</feature>
<gene>
    <name evidence="2" type="ORF">ABDJ85_04285</name>
</gene>
<feature type="transmembrane region" description="Helical" evidence="1">
    <location>
        <begin position="123"/>
        <end position="146"/>
    </location>
</feature>
<name>A0ABV0FXL8_9BURK</name>
<reference evidence="2 3" key="1">
    <citation type="submission" date="2024-05" db="EMBL/GenBank/DDBJ databases">
        <title>Roseateles sp. DJS-2-20 16S ribosomal RNA gene Genome sequencing and assembly.</title>
        <authorList>
            <person name="Woo H."/>
        </authorList>
    </citation>
    <scope>NUCLEOTIDE SEQUENCE [LARGE SCALE GENOMIC DNA]</scope>
    <source>
        <strain evidence="2 3">DJS-2-20</strain>
    </source>
</reference>
<feature type="transmembrane region" description="Helical" evidence="1">
    <location>
        <begin position="45"/>
        <end position="64"/>
    </location>
</feature>
<dbReference type="RefSeq" id="WP_347703498.1">
    <property type="nucleotide sequence ID" value="NZ_JBDPZD010000001.1"/>
</dbReference>
<protein>
    <recommendedName>
        <fullName evidence="4">ABC transporter permease</fullName>
    </recommendedName>
</protein>
<keyword evidence="1" id="KW-1133">Transmembrane helix</keyword>
<evidence type="ECO:0008006" key="4">
    <source>
        <dbReference type="Google" id="ProtNLM"/>
    </source>
</evidence>
<evidence type="ECO:0000313" key="3">
    <source>
        <dbReference type="Proteomes" id="UP001495147"/>
    </source>
</evidence>
<dbReference type="Proteomes" id="UP001495147">
    <property type="component" value="Unassembled WGS sequence"/>
</dbReference>